<sequence length="274" mass="30679">MAELGLEAMGIMGYAAMNAGWNELWLGTDFLKEASSKAGVPLITSNLVYKDSGLPFGKKYAIRKVGDVTVGILGIMPPEPTSDRSGPPMTSDTCQKQRRLRKNDDVNDKTRITELLEILPPEEAVKSLVPEVRKQADIVILLSQCGFEATRLMMNNTEGIDLGITGQTRKRISPEKRKGVPVLDAVYHGRYLGSVRLTLGDNGKLIKNEAKILKLGDMVPFDTRILKITGDDVKKKVREEERQKMEEEARALLKLTPYEYYQLLMKEQQARGRK</sequence>
<organism evidence="2 3">
    <name type="scientific">Desulfonema magnum</name>
    <dbReference type="NCBI Taxonomy" id="45655"/>
    <lineage>
        <taxon>Bacteria</taxon>
        <taxon>Pseudomonadati</taxon>
        <taxon>Thermodesulfobacteriota</taxon>
        <taxon>Desulfobacteria</taxon>
        <taxon>Desulfobacterales</taxon>
        <taxon>Desulfococcaceae</taxon>
        <taxon>Desulfonema</taxon>
    </lineage>
</organism>
<feature type="region of interest" description="Disordered" evidence="1">
    <location>
        <begin position="77"/>
        <end position="97"/>
    </location>
</feature>
<gene>
    <name evidence="2" type="ORF">dnm_004910</name>
</gene>
<evidence type="ECO:0000313" key="3">
    <source>
        <dbReference type="Proteomes" id="UP000663722"/>
    </source>
</evidence>
<dbReference type="InterPro" id="IPR006179">
    <property type="entry name" value="5_nucleotidase/apyrase"/>
</dbReference>
<dbReference type="GO" id="GO:0030288">
    <property type="term" value="C:outer membrane-bounded periplasmic space"/>
    <property type="evidence" value="ECO:0007669"/>
    <property type="project" value="TreeGrafter"/>
</dbReference>
<dbReference type="GO" id="GO:0016787">
    <property type="term" value="F:hydrolase activity"/>
    <property type="evidence" value="ECO:0007669"/>
    <property type="project" value="InterPro"/>
</dbReference>
<dbReference type="SUPFAM" id="SSF56300">
    <property type="entry name" value="Metallo-dependent phosphatases"/>
    <property type="match status" value="1"/>
</dbReference>
<protein>
    <submittedName>
        <fullName evidence="2">Phosphatase domain-containing protein</fullName>
    </submittedName>
</protein>
<dbReference type="Gene3D" id="3.60.21.10">
    <property type="match status" value="1"/>
</dbReference>
<name>A0A975GK90_9BACT</name>
<evidence type="ECO:0000256" key="1">
    <source>
        <dbReference type="SAM" id="MobiDB-lite"/>
    </source>
</evidence>
<reference evidence="2" key="1">
    <citation type="journal article" date="2021" name="Microb. Physiol.">
        <title>Proteogenomic Insights into the Physiology of Marine, Sulfate-Reducing, Filamentous Desulfonema limicola and Desulfonema magnum.</title>
        <authorList>
            <person name="Schnaars V."/>
            <person name="Wohlbrand L."/>
            <person name="Scheve S."/>
            <person name="Hinrichs C."/>
            <person name="Reinhardt R."/>
            <person name="Rabus R."/>
        </authorList>
    </citation>
    <scope>NUCLEOTIDE SEQUENCE</scope>
    <source>
        <strain evidence="2">4be13</strain>
    </source>
</reference>
<evidence type="ECO:0000313" key="2">
    <source>
        <dbReference type="EMBL" id="QTA84494.1"/>
    </source>
</evidence>
<proteinExistence type="predicted"/>
<dbReference type="InterPro" id="IPR029052">
    <property type="entry name" value="Metallo-depent_PP-like"/>
</dbReference>
<dbReference type="AlphaFoldDB" id="A0A975GK90"/>
<keyword evidence="3" id="KW-1185">Reference proteome</keyword>
<dbReference type="Proteomes" id="UP000663722">
    <property type="component" value="Chromosome"/>
</dbReference>
<dbReference type="PANTHER" id="PTHR11575">
    <property type="entry name" value="5'-NUCLEOTIDASE-RELATED"/>
    <property type="match status" value="1"/>
</dbReference>
<dbReference type="PANTHER" id="PTHR11575:SF24">
    <property type="entry name" value="5'-NUCLEOTIDASE"/>
    <property type="match status" value="1"/>
</dbReference>
<accession>A0A975GK90</accession>
<dbReference type="EMBL" id="CP061800">
    <property type="protein sequence ID" value="QTA84494.1"/>
    <property type="molecule type" value="Genomic_DNA"/>
</dbReference>
<dbReference type="GO" id="GO:0009166">
    <property type="term" value="P:nucleotide catabolic process"/>
    <property type="evidence" value="ECO:0007669"/>
    <property type="project" value="InterPro"/>
</dbReference>
<dbReference type="KEGG" id="dmm:dnm_004910"/>